<dbReference type="Pfam" id="PF07841">
    <property type="entry name" value="DM4_12"/>
    <property type="match status" value="1"/>
</dbReference>
<proteinExistence type="predicted"/>
<dbReference type="PANTHER" id="PTHR21398:SF22">
    <property type="entry name" value="IP12060P-RELATED"/>
    <property type="match status" value="1"/>
</dbReference>
<organism evidence="1 2">
    <name type="scientific">Rhamnusium bicolor</name>
    <dbReference type="NCBI Taxonomy" id="1586634"/>
    <lineage>
        <taxon>Eukaryota</taxon>
        <taxon>Metazoa</taxon>
        <taxon>Ecdysozoa</taxon>
        <taxon>Arthropoda</taxon>
        <taxon>Hexapoda</taxon>
        <taxon>Insecta</taxon>
        <taxon>Pterygota</taxon>
        <taxon>Neoptera</taxon>
        <taxon>Endopterygota</taxon>
        <taxon>Coleoptera</taxon>
        <taxon>Polyphaga</taxon>
        <taxon>Cucujiformia</taxon>
        <taxon>Chrysomeloidea</taxon>
        <taxon>Cerambycidae</taxon>
        <taxon>Lepturinae</taxon>
        <taxon>Rhagiini</taxon>
        <taxon>Rhamnusium</taxon>
    </lineage>
</organism>
<accession>A0AAV8ZH59</accession>
<evidence type="ECO:0000313" key="2">
    <source>
        <dbReference type="Proteomes" id="UP001162156"/>
    </source>
</evidence>
<dbReference type="PANTHER" id="PTHR21398">
    <property type="entry name" value="AGAP007094-PA"/>
    <property type="match status" value="1"/>
</dbReference>
<gene>
    <name evidence="1" type="ORF">NQ314_005429</name>
</gene>
<keyword evidence="2" id="KW-1185">Reference proteome</keyword>
<evidence type="ECO:0000313" key="1">
    <source>
        <dbReference type="EMBL" id="KAJ8963708.1"/>
    </source>
</evidence>
<name>A0AAV8ZH59_9CUCU</name>
<sequence length="98" mass="11304">MIFVALAFPIDLPGRDAYYSHFFEAIHSLPSNQTSFEYPPLVERDMDRQMMYEAFERKIKAHGFPGKSCLLRTICEISQHSIEEPNGVLGEIIHIIFT</sequence>
<dbReference type="Proteomes" id="UP001162156">
    <property type="component" value="Unassembled WGS sequence"/>
</dbReference>
<dbReference type="AlphaFoldDB" id="A0AAV8ZH59"/>
<dbReference type="EMBL" id="JANEYF010001514">
    <property type="protein sequence ID" value="KAJ8963708.1"/>
    <property type="molecule type" value="Genomic_DNA"/>
</dbReference>
<protein>
    <submittedName>
        <fullName evidence="1">Uncharacterized protein</fullName>
    </submittedName>
</protein>
<reference evidence="1" key="1">
    <citation type="journal article" date="2023" name="Insect Mol. Biol.">
        <title>Genome sequencing provides insights into the evolution of gene families encoding plant cell wall-degrading enzymes in longhorned beetles.</title>
        <authorList>
            <person name="Shin N.R."/>
            <person name="Okamura Y."/>
            <person name="Kirsch R."/>
            <person name="Pauchet Y."/>
        </authorList>
    </citation>
    <scope>NUCLEOTIDE SEQUENCE</scope>
    <source>
        <strain evidence="1">RBIC_L_NR</strain>
    </source>
</reference>
<comment type="caution">
    <text evidence="1">The sequence shown here is derived from an EMBL/GenBank/DDBJ whole genome shotgun (WGS) entry which is preliminary data.</text>
</comment>
<dbReference type="InterPro" id="IPR006631">
    <property type="entry name" value="DM4_12"/>
</dbReference>